<dbReference type="Proteomes" id="UP000272117">
    <property type="component" value="Unassembled WGS sequence"/>
</dbReference>
<dbReference type="InterPro" id="IPR029063">
    <property type="entry name" value="SAM-dependent_MTases_sf"/>
</dbReference>
<dbReference type="Gene3D" id="3.90.550.10">
    <property type="entry name" value="Spore Coat Polysaccharide Biosynthesis Protein SpsA, Chain A"/>
    <property type="match status" value="1"/>
</dbReference>
<gene>
    <name evidence="3" type="ORF">EFB08_16660</name>
</gene>
<dbReference type="PANTHER" id="PTHR43685">
    <property type="entry name" value="GLYCOSYLTRANSFERASE"/>
    <property type="match status" value="1"/>
</dbReference>
<accession>A0A3M9MGC8</accession>
<dbReference type="SUPFAM" id="SSF53335">
    <property type="entry name" value="S-adenosyl-L-methionine-dependent methyltransferases"/>
    <property type="match status" value="1"/>
</dbReference>
<dbReference type="RefSeq" id="WP_123128102.1">
    <property type="nucleotide sequence ID" value="NZ_RJJD01000011.1"/>
</dbReference>
<dbReference type="PANTHER" id="PTHR43685:SF11">
    <property type="entry name" value="GLYCOSYLTRANSFERASE TAGX-RELATED"/>
    <property type="match status" value="1"/>
</dbReference>
<dbReference type="SUPFAM" id="SSF53448">
    <property type="entry name" value="Nucleotide-diphospho-sugar transferases"/>
    <property type="match status" value="1"/>
</dbReference>
<proteinExistence type="predicted"/>
<dbReference type="Pfam" id="PF00535">
    <property type="entry name" value="Glycos_transf_2"/>
    <property type="match status" value="1"/>
</dbReference>
<sequence length="552" mass="62774">MAQILQKAPETIPSYGKQPETALPLVSVVIPCYNHGKYLREAVQSIWQQDYPTIEIIVVDDGSVDTTRRETQALEGVKYIYQENQGLSAARNTGIRHSTGELLVFLDADDWLLPDALATNVAFLQLNPKLAFVSGAHDKVFEQEGTIREEIWEVPKDHYQQLLQGNYIGMHATVMYRRWIFDEVLFDPSLKSCEDYDIYLKIARKHPVAHHTKKIAAYRLHTENMSGNIPRMLSSVLMVLRRQKNVLKTVAEQAAYSRGQQVWKEYYCRQLYARSISEPTSPPKESLLTLWQHRPGLFIKYYLRKVNMLKSIIKKTTPSFGLRWLNRVGLYQNHLPAVGHVSLGDLRRTAPLSREFGYDRGGPVDRYYIENFLKKEAPSISGRVLEIGDNEYTLHFGGKNVTKSDILHVNDKNPMATIIGDISDAPQIPDNSFDCIVLTQTLHLIYDFKAALATCHRILKPGGTLLLTVPYITSIDKDEWGAIWYWAFTDRVLRRIMADSFPGGKVEVGSYGNVLSASAFLYGMGRPELSKAELDKYDPQYQVINTVKAVKA</sequence>
<keyword evidence="3" id="KW-0808">Transferase</keyword>
<organism evidence="3 4">
    <name type="scientific">Rufibacter latericius</name>
    <dbReference type="NCBI Taxonomy" id="2487040"/>
    <lineage>
        <taxon>Bacteria</taxon>
        <taxon>Pseudomonadati</taxon>
        <taxon>Bacteroidota</taxon>
        <taxon>Cytophagia</taxon>
        <taxon>Cytophagales</taxon>
        <taxon>Hymenobacteraceae</taxon>
        <taxon>Rufibacter</taxon>
    </lineage>
</organism>
<dbReference type="EMBL" id="RJJD01000011">
    <property type="protein sequence ID" value="RNI24544.1"/>
    <property type="molecule type" value="Genomic_DNA"/>
</dbReference>
<dbReference type="OrthoDB" id="6307329at2"/>
<dbReference type="GO" id="GO:0008757">
    <property type="term" value="F:S-adenosylmethionine-dependent methyltransferase activity"/>
    <property type="evidence" value="ECO:0007669"/>
    <property type="project" value="InterPro"/>
</dbReference>
<feature type="domain" description="Glycosyltransferase 2-like" evidence="1">
    <location>
        <begin position="27"/>
        <end position="183"/>
    </location>
</feature>
<dbReference type="Pfam" id="PF08241">
    <property type="entry name" value="Methyltransf_11"/>
    <property type="match status" value="1"/>
</dbReference>
<evidence type="ECO:0000259" key="2">
    <source>
        <dbReference type="Pfam" id="PF08241"/>
    </source>
</evidence>
<dbReference type="InterPro" id="IPR013216">
    <property type="entry name" value="Methyltransf_11"/>
</dbReference>
<dbReference type="Gene3D" id="3.40.50.150">
    <property type="entry name" value="Vaccinia Virus protein VP39"/>
    <property type="match status" value="1"/>
</dbReference>
<evidence type="ECO:0000259" key="1">
    <source>
        <dbReference type="Pfam" id="PF00535"/>
    </source>
</evidence>
<protein>
    <submittedName>
        <fullName evidence="3">Glycosyltransferase</fullName>
    </submittedName>
</protein>
<name>A0A3M9MGC8_9BACT</name>
<evidence type="ECO:0000313" key="4">
    <source>
        <dbReference type="Proteomes" id="UP000272117"/>
    </source>
</evidence>
<dbReference type="CDD" id="cd02440">
    <property type="entry name" value="AdoMet_MTases"/>
    <property type="match status" value="1"/>
</dbReference>
<dbReference type="InterPro" id="IPR050834">
    <property type="entry name" value="Glycosyltransf_2"/>
</dbReference>
<comment type="caution">
    <text evidence="3">The sequence shown here is derived from an EMBL/GenBank/DDBJ whole genome shotgun (WGS) entry which is preliminary data.</text>
</comment>
<dbReference type="InterPro" id="IPR029044">
    <property type="entry name" value="Nucleotide-diphossugar_trans"/>
</dbReference>
<dbReference type="InterPro" id="IPR001173">
    <property type="entry name" value="Glyco_trans_2-like"/>
</dbReference>
<reference evidence="3 4" key="1">
    <citation type="submission" date="2018-11" db="EMBL/GenBank/DDBJ databases">
        <title>Rufibacter latericius sp. nov., isolated from water in Baiyang Lake.</title>
        <authorList>
            <person name="Yang Y."/>
        </authorList>
    </citation>
    <scope>NUCLEOTIDE SEQUENCE [LARGE SCALE GENOMIC DNA]</scope>
    <source>
        <strain evidence="3 4">R-22-1c-1</strain>
    </source>
</reference>
<keyword evidence="4" id="KW-1185">Reference proteome</keyword>
<evidence type="ECO:0000313" key="3">
    <source>
        <dbReference type="EMBL" id="RNI24544.1"/>
    </source>
</evidence>
<feature type="domain" description="Methyltransferase type 11" evidence="2">
    <location>
        <begin position="413"/>
        <end position="466"/>
    </location>
</feature>
<dbReference type="AlphaFoldDB" id="A0A3M9MGC8"/>